<keyword evidence="1" id="KW-0732">Signal</keyword>
<dbReference type="Proteomes" id="UP001168821">
    <property type="component" value="Unassembled WGS sequence"/>
</dbReference>
<keyword evidence="3" id="KW-1185">Reference proteome</keyword>
<comment type="caution">
    <text evidence="2">The sequence shown here is derived from an EMBL/GenBank/DDBJ whole genome shotgun (WGS) entry which is preliminary data.</text>
</comment>
<sequence>MVKLYLFMFFCIHVKAFLDYEDLNYRDVILRHIHDLGENLHLKICAKDFWCYEKSEKLELNTQMMSNSDEMNITCLFCYNARLEHFIDGITDKRQQIKFVQIFAGDEKCYWLKNETLVVNNGCNSGGRLYNYFPDLFDDEDFGALIVASNSLIKRNQNVRKFCEDLICIETEHDVVANENELIPNARNITCETCYNKVIILSIQLLTVIAFYPESYDVDIHTAIQKSLYLRYILENSSYIKVCHQDLWCVEKEEPIKIHELINNNEQLNMSNDNEMNVMCIFCFNPRNLEAVQRPTQYEELQLFSKGHKGCYVYNQTKKVPYGCKCSELN</sequence>
<evidence type="ECO:0000313" key="3">
    <source>
        <dbReference type="Proteomes" id="UP001168821"/>
    </source>
</evidence>
<dbReference type="EMBL" id="JALNTZ010000004">
    <property type="protein sequence ID" value="KAJ3654292.1"/>
    <property type="molecule type" value="Genomic_DNA"/>
</dbReference>
<feature type="signal peptide" evidence="1">
    <location>
        <begin position="1"/>
        <end position="16"/>
    </location>
</feature>
<protein>
    <submittedName>
        <fullName evidence="2">Uncharacterized protein</fullName>
    </submittedName>
</protein>
<reference evidence="2" key="1">
    <citation type="journal article" date="2023" name="G3 (Bethesda)">
        <title>Whole genome assemblies of Zophobas morio and Tenebrio molitor.</title>
        <authorList>
            <person name="Kaur S."/>
            <person name="Stinson S.A."/>
            <person name="diCenzo G.C."/>
        </authorList>
    </citation>
    <scope>NUCLEOTIDE SEQUENCE</scope>
    <source>
        <strain evidence="2">QUZm001</strain>
    </source>
</reference>
<organism evidence="2 3">
    <name type="scientific">Zophobas morio</name>
    <dbReference type="NCBI Taxonomy" id="2755281"/>
    <lineage>
        <taxon>Eukaryota</taxon>
        <taxon>Metazoa</taxon>
        <taxon>Ecdysozoa</taxon>
        <taxon>Arthropoda</taxon>
        <taxon>Hexapoda</taxon>
        <taxon>Insecta</taxon>
        <taxon>Pterygota</taxon>
        <taxon>Neoptera</taxon>
        <taxon>Endopterygota</taxon>
        <taxon>Coleoptera</taxon>
        <taxon>Polyphaga</taxon>
        <taxon>Cucujiformia</taxon>
        <taxon>Tenebrionidae</taxon>
        <taxon>Zophobas</taxon>
    </lineage>
</organism>
<evidence type="ECO:0000256" key="1">
    <source>
        <dbReference type="SAM" id="SignalP"/>
    </source>
</evidence>
<proteinExistence type="predicted"/>
<evidence type="ECO:0000313" key="2">
    <source>
        <dbReference type="EMBL" id="KAJ3654292.1"/>
    </source>
</evidence>
<dbReference type="AlphaFoldDB" id="A0AA38MF75"/>
<gene>
    <name evidence="2" type="ORF">Zmor_013488</name>
</gene>
<accession>A0AA38MF75</accession>
<name>A0AA38MF75_9CUCU</name>
<feature type="chain" id="PRO_5041269843" evidence="1">
    <location>
        <begin position="17"/>
        <end position="330"/>
    </location>
</feature>